<dbReference type="EMBL" id="RDPI01000016">
    <property type="protein sequence ID" value="MBF4374131.1"/>
    <property type="molecule type" value="Genomic_DNA"/>
</dbReference>
<evidence type="ECO:0000313" key="1">
    <source>
        <dbReference type="EMBL" id="MBF4374131.1"/>
    </source>
</evidence>
<organism evidence="1 2">
    <name type="scientific">Vibrio anguillarum</name>
    <name type="common">Listonella anguillarum</name>
    <dbReference type="NCBI Taxonomy" id="55601"/>
    <lineage>
        <taxon>Bacteria</taxon>
        <taxon>Pseudomonadati</taxon>
        <taxon>Pseudomonadota</taxon>
        <taxon>Gammaproteobacteria</taxon>
        <taxon>Vibrionales</taxon>
        <taxon>Vibrionaceae</taxon>
        <taxon>Vibrio</taxon>
    </lineage>
</organism>
<dbReference type="Proteomes" id="UP000726136">
    <property type="component" value="Unassembled WGS sequence"/>
</dbReference>
<protein>
    <submittedName>
        <fullName evidence="1">Uncharacterized protein</fullName>
    </submittedName>
</protein>
<evidence type="ECO:0000313" key="2">
    <source>
        <dbReference type="Proteomes" id="UP000726136"/>
    </source>
</evidence>
<keyword evidence="2" id="KW-1185">Reference proteome</keyword>
<proteinExistence type="predicted"/>
<comment type="caution">
    <text evidence="1">The sequence shown here is derived from an EMBL/GenBank/DDBJ whole genome shotgun (WGS) entry which is preliminary data.</text>
</comment>
<reference evidence="1 2" key="1">
    <citation type="journal article" date="2021" name="PeerJ">
        <title>Analysis of 44 Vibrio anguillarum genomes reveals high genetic diversity.</title>
        <authorList>
            <person name="Hansen M.J."/>
            <person name="Dalsgaard I."/>
        </authorList>
    </citation>
    <scope>NUCLEOTIDE SEQUENCE [LARGE SCALE GENOMIC DNA]</scope>
    <source>
        <strain evidence="1 2">040915-1/1B</strain>
    </source>
</reference>
<name>A0ABR9Z6N8_VIBAN</name>
<gene>
    <name evidence="1" type="ORF">EAY46_13735</name>
</gene>
<accession>A0ABR9Z6N8</accession>
<sequence length="98" mass="11390">MMMARIKKHIRMKMNTTKSQWKQKSQAPFLLGGLALVVFQTVTRQRNHLMNDCSIAPTIETKWLNCRKRRIAKCCQTVPQLSFAALSSRHTQKEVFIV</sequence>